<keyword evidence="3" id="KW-1185">Reference proteome</keyword>
<dbReference type="Proteomes" id="UP000825729">
    <property type="component" value="Unassembled WGS sequence"/>
</dbReference>
<feature type="region of interest" description="Disordered" evidence="1">
    <location>
        <begin position="1"/>
        <end position="45"/>
    </location>
</feature>
<sequence>MQKPGTPVAAPPTPSASPSASPSAPPSAPAKQPKEAQSMKPPTAAEVIAHYEAQGVDSKEAPLKAIEDLQNVLMRVLGSGRGRKDKFMGDTMRKLDSVNTRLAILEVKMDSKPGYGESVAIGVASGLAARGIGNVMPQVLGALGQMWDSVKSSTRST</sequence>
<evidence type="ECO:0000313" key="2">
    <source>
        <dbReference type="EMBL" id="KAG9449305.1"/>
    </source>
</evidence>
<evidence type="ECO:0000313" key="3">
    <source>
        <dbReference type="Proteomes" id="UP000825729"/>
    </source>
</evidence>
<comment type="caution">
    <text evidence="2">The sequence shown here is derived from an EMBL/GenBank/DDBJ whole genome shotgun (WGS) entry which is preliminary data.</text>
</comment>
<organism evidence="2 3">
    <name type="scientific">Aristolochia fimbriata</name>
    <name type="common">White veined hardy Dutchman's pipe vine</name>
    <dbReference type="NCBI Taxonomy" id="158543"/>
    <lineage>
        <taxon>Eukaryota</taxon>
        <taxon>Viridiplantae</taxon>
        <taxon>Streptophyta</taxon>
        <taxon>Embryophyta</taxon>
        <taxon>Tracheophyta</taxon>
        <taxon>Spermatophyta</taxon>
        <taxon>Magnoliopsida</taxon>
        <taxon>Magnoliidae</taxon>
        <taxon>Piperales</taxon>
        <taxon>Aristolochiaceae</taxon>
        <taxon>Aristolochia</taxon>
    </lineage>
</organism>
<evidence type="ECO:0000256" key="1">
    <source>
        <dbReference type="SAM" id="MobiDB-lite"/>
    </source>
</evidence>
<protein>
    <submittedName>
        <fullName evidence="2">Uncharacterized protein</fullName>
    </submittedName>
</protein>
<dbReference type="AlphaFoldDB" id="A0AAV7EMH0"/>
<dbReference type="EMBL" id="JAINDJ010000004">
    <property type="protein sequence ID" value="KAG9449305.1"/>
    <property type="molecule type" value="Genomic_DNA"/>
</dbReference>
<reference evidence="2 3" key="1">
    <citation type="submission" date="2021-07" db="EMBL/GenBank/DDBJ databases">
        <title>The Aristolochia fimbriata genome: insights into angiosperm evolution, floral development and chemical biosynthesis.</title>
        <authorList>
            <person name="Jiao Y."/>
        </authorList>
    </citation>
    <scope>NUCLEOTIDE SEQUENCE [LARGE SCALE GENOMIC DNA]</scope>
    <source>
        <strain evidence="2">IBCAS-2021</strain>
        <tissue evidence="2">Leaf</tissue>
    </source>
</reference>
<accession>A0AAV7EMH0</accession>
<gene>
    <name evidence="2" type="ORF">H6P81_009270</name>
</gene>
<proteinExistence type="predicted"/>
<name>A0AAV7EMH0_ARIFI</name>